<proteinExistence type="predicted"/>
<name>A0A3P6S897_CYLGO</name>
<keyword evidence="2" id="KW-0648">Protein biosynthesis</keyword>
<dbReference type="AlphaFoldDB" id="A0A3P6S897"/>
<reference evidence="5 6" key="1">
    <citation type="submission" date="2018-11" db="EMBL/GenBank/DDBJ databases">
        <authorList>
            <consortium name="Pathogen Informatics"/>
        </authorList>
    </citation>
    <scope>NUCLEOTIDE SEQUENCE [LARGE SCALE GENOMIC DNA]</scope>
</reference>
<dbReference type="PANTHER" id="PTHR43261:SF1">
    <property type="entry name" value="RIBOSOME-RELEASING FACTOR 2, MITOCHONDRIAL"/>
    <property type="match status" value="1"/>
</dbReference>
<gene>
    <name evidence="5" type="ORF">CGOC_LOCUS6643</name>
</gene>
<accession>A0A3P6S897</accession>
<dbReference type="GO" id="GO:0005525">
    <property type="term" value="F:GTP binding"/>
    <property type="evidence" value="ECO:0007669"/>
    <property type="project" value="UniProtKB-KW"/>
</dbReference>
<dbReference type="InterPro" id="IPR035647">
    <property type="entry name" value="EFG_III/V"/>
</dbReference>
<dbReference type="Gene3D" id="3.30.70.870">
    <property type="entry name" value="Elongation Factor G (Translational Gtpase), domain 3"/>
    <property type="match status" value="1"/>
</dbReference>
<dbReference type="GO" id="GO:0032790">
    <property type="term" value="P:ribosome disassembly"/>
    <property type="evidence" value="ECO:0007669"/>
    <property type="project" value="TreeGrafter"/>
</dbReference>
<dbReference type="GO" id="GO:0003924">
    <property type="term" value="F:GTPase activity"/>
    <property type="evidence" value="ECO:0007669"/>
    <property type="project" value="TreeGrafter"/>
</dbReference>
<evidence type="ECO:0000313" key="5">
    <source>
        <dbReference type="EMBL" id="VDK70686.1"/>
    </source>
</evidence>
<dbReference type="Pfam" id="PF14492">
    <property type="entry name" value="EFG_III"/>
    <property type="match status" value="1"/>
</dbReference>
<dbReference type="InterPro" id="IPR041095">
    <property type="entry name" value="EFG_II"/>
</dbReference>
<dbReference type="GO" id="GO:0005739">
    <property type="term" value="C:mitochondrion"/>
    <property type="evidence" value="ECO:0007669"/>
    <property type="project" value="TreeGrafter"/>
</dbReference>
<dbReference type="OrthoDB" id="198619at2759"/>
<feature type="domain" description="Elongation Factor G" evidence="4">
    <location>
        <begin position="35"/>
        <end position="107"/>
    </location>
</feature>
<keyword evidence="1" id="KW-0547">Nucleotide-binding</keyword>
<dbReference type="SUPFAM" id="SSF54980">
    <property type="entry name" value="EF-G C-terminal domain-like"/>
    <property type="match status" value="1"/>
</dbReference>
<keyword evidence="3" id="KW-0342">GTP-binding</keyword>
<protein>
    <recommendedName>
        <fullName evidence="4">Elongation Factor G domain-containing protein</fullName>
    </recommendedName>
</protein>
<sequence length="119" mass="13380">MYYLLEPTLSIVISGLVNCRDEVLVMVTSSGIDSPDPVYFCCIEPPTTKSNLEFERALNEIAVEDPSLRVRFDHETGQTIVETMGELHLDIVKNRLVRDYGLNVFVGPLQVSHPIFLAK</sequence>
<dbReference type="Proteomes" id="UP000271889">
    <property type="component" value="Unassembled WGS sequence"/>
</dbReference>
<evidence type="ECO:0000256" key="2">
    <source>
        <dbReference type="ARBA" id="ARBA00022917"/>
    </source>
</evidence>
<evidence type="ECO:0000259" key="4">
    <source>
        <dbReference type="Pfam" id="PF14492"/>
    </source>
</evidence>
<evidence type="ECO:0000256" key="3">
    <source>
        <dbReference type="ARBA" id="ARBA00023134"/>
    </source>
</evidence>
<dbReference type="EMBL" id="UYRV01021981">
    <property type="protein sequence ID" value="VDK70686.1"/>
    <property type="molecule type" value="Genomic_DNA"/>
</dbReference>
<evidence type="ECO:0000256" key="1">
    <source>
        <dbReference type="ARBA" id="ARBA00022741"/>
    </source>
</evidence>
<evidence type="ECO:0000313" key="6">
    <source>
        <dbReference type="Proteomes" id="UP000271889"/>
    </source>
</evidence>
<dbReference type="InterPro" id="IPR009022">
    <property type="entry name" value="EFG_III"/>
</dbReference>
<organism evidence="5 6">
    <name type="scientific">Cylicostephanus goldi</name>
    <name type="common">Nematode worm</name>
    <dbReference type="NCBI Taxonomy" id="71465"/>
    <lineage>
        <taxon>Eukaryota</taxon>
        <taxon>Metazoa</taxon>
        <taxon>Ecdysozoa</taxon>
        <taxon>Nematoda</taxon>
        <taxon>Chromadorea</taxon>
        <taxon>Rhabditida</taxon>
        <taxon>Rhabditina</taxon>
        <taxon>Rhabditomorpha</taxon>
        <taxon>Strongyloidea</taxon>
        <taxon>Strongylidae</taxon>
        <taxon>Cylicostephanus</taxon>
    </lineage>
</organism>
<keyword evidence="6" id="KW-1185">Reference proteome</keyword>
<dbReference type="GO" id="GO:0032543">
    <property type="term" value="P:mitochondrial translation"/>
    <property type="evidence" value="ECO:0007669"/>
    <property type="project" value="TreeGrafter"/>
</dbReference>
<dbReference type="CDD" id="cd16262">
    <property type="entry name" value="EFG_III"/>
    <property type="match status" value="1"/>
</dbReference>
<dbReference type="PANTHER" id="PTHR43261">
    <property type="entry name" value="TRANSLATION ELONGATION FACTOR G-RELATED"/>
    <property type="match status" value="1"/>
</dbReference>